<keyword evidence="4" id="KW-1185">Reference proteome</keyword>
<name>I3Z1B6_BELBD</name>
<dbReference type="OrthoDB" id="9777090at2"/>
<accession>I3Z1B6</accession>
<dbReference type="AlphaFoldDB" id="I3Z1B6"/>
<dbReference type="HOGENOM" id="CLU_999879_0_0_10"/>
<evidence type="ECO:0000256" key="1">
    <source>
        <dbReference type="SAM" id="SignalP"/>
    </source>
</evidence>
<dbReference type="EMBL" id="CP003281">
    <property type="protein sequence ID" value="AFL83034.1"/>
    <property type="molecule type" value="Genomic_DNA"/>
</dbReference>
<sequence length="278" mass="31242">MKLSKSILCLLILISSITSVFAINPDREYIRTPDSLGLKFESVSVQTPDGFDIKAWIYSANESTDNGRLLILAYPDAGNMSYFVYQSAILSSQGFTVVTFDYRGFGKSSDFDIERNMLYYDEFVTDLISIGEFTKQNFPDKNIGIWGMSMGTIIAVKAMTSLKGKVDFLVTEGFITNTELIVERIFKDKELNISLPKNSTDYLKCLNDLSVPILIFSASKDNITPFEDALNFKRNRISGICEIVNFEGDRLSGFNFGDGEWGTFYINKINQFIDAAEA</sequence>
<dbReference type="RefSeq" id="WP_014771048.1">
    <property type="nucleotide sequence ID" value="NC_018010.1"/>
</dbReference>
<dbReference type="KEGG" id="bbd:Belba_0371"/>
<evidence type="ECO:0000259" key="2">
    <source>
        <dbReference type="Pfam" id="PF12146"/>
    </source>
</evidence>
<dbReference type="PANTHER" id="PTHR12277">
    <property type="entry name" value="ALPHA/BETA HYDROLASE DOMAIN-CONTAINING PROTEIN"/>
    <property type="match status" value="1"/>
</dbReference>
<proteinExistence type="predicted"/>
<keyword evidence="1" id="KW-0732">Signal</keyword>
<dbReference type="PANTHER" id="PTHR12277:SF81">
    <property type="entry name" value="PROTEIN ABHD13"/>
    <property type="match status" value="1"/>
</dbReference>
<dbReference type="InterPro" id="IPR029058">
    <property type="entry name" value="AB_hydrolase_fold"/>
</dbReference>
<dbReference type="Gene3D" id="3.40.50.1820">
    <property type="entry name" value="alpha/beta hydrolase"/>
    <property type="match status" value="1"/>
</dbReference>
<feature type="chain" id="PRO_5003683154" evidence="1">
    <location>
        <begin position="23"/>
        <end position="278"/>
    </location>
</feature>
<dbReference type="eggNOG" id="COG1073">
    <property type="taxonomic scope" value="Bacteria"/>
</dbReference>
<reference evidence="4" key="1">
    <citation type="submission" date="2012-06" db="EMBL/GenBank/DDBJ databases">
        <title>The complete genome of Belliella baltica DSM 15883.</title>
        <authorList>
            <person name="Lucas S."/>
            <person name="Copeland A."/>
            <person name="Lapidus A."/>
            <person name="Goodwin L."/>
            <person name="Pitluck S."/>
            <person name="Peters L."/>
            <person name="Mikhailova N."/>
            <person name="Davenport K."/>
            <person name="Kyrpides N."/>
            <person name="Mavromatis K."/>
            <person name="Pagani I."/>
            <person name="Ivanova N."/>
            <person name="Ovchinnikova G."/>
            <person name="Zeytun A."/>
            <person name="Detter J.C."/>
            <person name="Han C."/>
            <person name="Land M."/>
            <person name="Hauser L."/>
            <person name="Markowitz V."/>
            <person name="Cheng J.-F."/>
            <person name="Hugenholtz P."/>
            <person name="Woyke T."/>
            <person name="Wu D."/>
            <person name="Tindall B."/>
            <person name="Pomrenke H."/>
            <person name="Brambilla E."/>
            <person name="Klenk H.-P."/>
            <person name="Eisen J.A."/>
        </authorList>
    </citation>
    <scope>NUCLEOTIDE SEQUENCE [LARGE SCALE GENOMIC DNA]</scope>
    <source>
        <strain evidence="4">DSM 15883 / CIP 108006 / LMG 21964 / BA134</strain>
    </source>
</reference>
<evidence type="ECO:0000313" key="4">
    <source>
        <dbReference type="Proteomes" id="UP000006050"/>
    </source>
</evidence>
<protein>
    <submittedName>
        <fullName evidence="3">Prolyl oligopeptidase family protein</fullName>
    </submittedName>
</protein>
<gene>
    <name evidence="3" type="ordered locus">Belba_0371</name>
</gene>
<evidence type="ECO:0000313" key="3">
    <source>
        <dbReference type="EMBL" id="AFL83034.1"/>
    </source>
</evidence>
<organism evidence="3 4">
    <name type="scientific">Belliella baltica (strain DSM 15883 / CIP 108006 / LMG 21964 / BA134)</name>
    <dbReference type="NCBI Taxonomy" id="866536"/>
    <lineage>
        <taxon>Bacteria</taxon>
        <taxon>Pseudomonadati</taxon>
        <taxon>Bacteroidota</taxon>
        <taxon>Cytophagia</taxon>
        <taxon>Cytophagales</taxon>
        <taxon>Cyclobacteriaceae</taxon>
        <taxon>Belliella</taxon>
    </lineage>
</organism>
<dbReference type="InterPro" id="IPR022742">
    <property type="entry name" value="Hydrolase_4"/>
</dbReference>
<feature type="signal peptide" evidence="1">
    <location>
        <begin position="1"/>
        <end position="22"/>
    </location>
</feature>
<feature type="domain" description="Serine aminopeptidase S33" evidence="2">
    <location>
        <begin position="88"/>
        <end position="170"/>
    </location>
</feature>
<dbReference type="PATRIC" id="fig|866536.3.peg.386"/>
<dbReference type="SUPFAM" id="SSF53474">
    <property type="entry name" value="alpha/beta-Hydrolases"/>
    <property type="match status" value="1"/>
</dbReference>
<dbReference type="STRING" id="866536.Belba_0371"/>
<dbReference type="Proteomes" id="UP000006050">
    <property type="component" value="Chromosome"/>
</dbReference>
<dbReference type="Pfam" id="PF12146">
    <property type="entry name" value="Hydrolase_4"/>
    <property type="match status" value="1"/>
</dbReference>